<gene>
    <name evidence="1" type="ORF">RRG08_036724</name>
</gene>
<organism evidence="1 2">
    <name type="scientific">Elysia crispata</name>
    <name type="common">lettuce slug</name>
    <dbReference type="NCBI Taxonomy" id="231223"/>
    <lineage>
        <taxon>Eukaryota</taxon>
        <taxon>Metazoa</taxon>
        <taxon>Spiralia</taxon>
        <taxon>Lophotrochozoa</taxon>
        <taxon>Mollusca</taxon>
        <taxon>Gastropoda</taxon>
        <taxon>Heterobranchia</taxon>
        <taxon>Euthyneura</taxon>
        <taxon>Panpulmonata</taxon>
        <taxon>Sacoglossa</taxon>
        <taxon>Placobranchoidea</taxon>
        <taxon>Plakobranchidae</taxon>
        <taxon>Elysia</taxon>
    </lineage>
</organism>
<evidence type="ECO:0000313" key="2">
    <source>
        <dbReference type="Proteomes" id="UP001283361"/>
    </source>
</evidence>
<evidence type="ECO:0000313" key="1">
    <source>
        <dbReference type="EMBL" id="KAK3713112.1"/>
    </source>
</evidence>
<accession>A0AAE0XUJ1</accession>
<sequence length="114" mass="13191">MRESRCQFTLKFGKILSSQGRLSGKICWSFLMPLTENWFHQGSCKRWKNSNRFPSGLVINKRSVMAPGREFRVMLVGRVHGGRAVRIDFPKTFCFGVIPLKYKSVRARLSSCWC</sequence>
<dbReference type="EMBL" id="JAWDGP010007571">
    <property type="protein sequence ID" value="KAK3713112.1"/>
    <property type="molecule type" value="Genomic_DNA"/>
</dbReference>
<name>A0AAE0XUJ1_9GAST</name>
<dbReference type="Proteomes" id="UP001283361">
    <property type="component" value="Unassembled WGS sequence"/>
</dbReference>
<comment type="caution">
    <text evidence="1">The sequence shown here is derived from an EMBL/GenBank/DDBJ whole genome shotgun (WGS) entry which is preliminary data.</text>
</comment>
<proteinExistence type="predicted"/>
<protein>
    <submittedName>
        <fullName evidence="1">Uncharacterized protein</fullName>
    </submittedName>
</protein>
<keyword evidence="2" id="KW-1185">Reference proteome</keyword>
<reference evidence="1" key="1">
    <citation type="journal article" date="2023" name="G3 (Bethesda)">
        <title>A reference genome for the long-term kleptoplast-retaining sea slug Elysia crispata morphotype clarki.</title>
        <authorList>
            <person name="Eastman K.E."/>
            <person name="Pendleton A.L."/>
            <person name="Shaikh M.A."/>
            <person name="Suttiyut T."/>
            <person name="Ogas R."/>
            <person name="Tomko P."/>
            <person name="Gavelis G."/>
            <person name="Widhalm J.R."/>
            <person name="Wisecaver J.H."/>
        </authorList>
    </citation>
    <scope>NUCLEOTIDE SEQUENCE</scope>
    <source>
        <strain evidence="1">ECLA1</strain>
    </source>
</reference>
<dbReference type="AlphaFoldDB" id="A0AAE0XUJ1"/>